<evidence type="ECO:0000313" key="5">
    <source>
        <dbReference type="EMBL" id="CAE6511422.1"/>
    </source>
</evidence>
<dbReference type="Proteomes" id="UP000663850">
    <property type="component" value="Unassembled WGS sequence"/>
</dbReference>
<feature type="region of interest" description="Disordered" evidence="3">
    <location>
        <begin position="1"/>
        <end position="144"/>
    </location>
</feature>
<reference evidence="5" key="1">
    <citation type="submission" date="2021-01" db="EMBL/GenBank/DDBJ databases">
        <authorList>
            <person name="Kaushik A."/>
        </authorList>
    </citation>
    <scope>NUCLEOTIDE SEQUENCE</scope>
    <source>
        <strain evidence="5">Type strain: AG8-Rh-89/</strain>
    </source>
</reference>
<dbReference type="EMBL" id="CAJMWZ010005811">
    <property type="protein sequence ID" value="CAE6511422.1"/>
    <property type="molecule type" value="Genomic_DNA"/>
</dbReference>
<dbReference type="GO" id="GO:0004197">
    <property type="term" value="F:cysteine-type endopeptidase activity"/>
    <property type="evidence" value="ECO:0007669"/>
    <property type="project" value="InterPro"/>
</dbReference>
<dbReference type="GO" id="GO:0006915">
    <property type="term" value="P:apoptotic process"/>
    <property type="evidence" value="ECO:0007669"/>
    <property type="project" value="UniProtKB-KW"/>
</dbReference>
<evidence type="ECO:0000256" key="3">
    <source>
        <dbReference type="SAM" id="MobiDB-lite"/>
    </source>
</evidence>
<dbReference type="InterPro" id="IPR029030">
    <property type="entry name" value="Caspase-like_dom_sf"/>
</dbReference>
<keyword evidence="1" id="KW-0053">Apoptosis</keyword>
<dbReference type="InterPro" id="IPR011600">
    <property type="entry name" value="Pept_C14_caspase"/>
</dbReference>
<feature type="compositionally biased region" description="Polar residues" evidence="3">
    <location>
        <begin position="96"/>
        <end position="114"/>
    </location>
</feature>
<keyword evidence="2" id="KW-0788">Thiol protease</keyword>
<feature type="region of interest" description="Disordered" evidence="3">
    <location>
        <begin position="159"/>
        <end position="180"/>
    </location>
</feature>
<evidence type="ECO:0000256" key="2">
    <source>
        <dbReference type="ARBA" id="ARBA00022807"/>
    </source>
</evidence>
<dbReference type="AlphaFoldDB" id="A0A8H3HA86"/>
<comment type="caution">
    <text evidence="5">The sequence shown here is derived from an EMBL/GenBank/DDBJ whole genome shotgun (WGS) entry which is preliminary data.</text>
</comment>
<feature type="compositionally biased region" description="Low complexity" evidence="3">
    <location>
        <begin position="121"/>
        <end position="135"/>
    </location>
</feature>
<protein>
    <recommendedName>
        <fullName evidence="4">Peptidase C14 caspase domain-containing protein</fullName>
    </recommendedName>
</protein>
<dbReference type="Pfam" id="PF00656">
    <property type="entry name" value="Peptidase_C14"/>
    <property type="match status" value="1"/>
</dbReference>
<dbReference type="GO" id="GO:0006508">
    <property type="term" value="P:proteolysis"/>
    <property type="evidence" value="ECO:0007669"/>
    <property type="project" value="InterPro"/>
</dbReference>
<feature type="domain" description="Peptidase C14 caspase" evidence="4">
    <location>
        <begin position="220"/>
        <end position="423"/>
    </location>
</feature>
<evidence type="ECO:0000259" key="4">
    <source>
        <dbReference type="Pfam" id="PF00656"/>
    </source>
</evidence>
<feature type="compositionally biased region" description="Polar residues" evidence="3">
    <location>
        <begin position="34"/>
        <end position="43"/>
    </location>
</feature>
<accession>A0A8H3HA86</accession>
<keyword evidence="2" id="KW-0378">Hydrolase</keyword>
<name>A0A8H3HA86_9AGAM</name>
<evidence type="ECO:0000256" key="1">
    <source>
        <dbReference type="ARBA" id="ARBA00022703"/>
    </source>
</evidence>
<organism evidence="5 6">
    <name type="scientific">Rhizoctonia solani</name>
    <dbReference type="NCBI Taxonomy" id="456999"/>
    <lineage>
        <taxon>Eukaryota</taxon>
        <taxon>Fungi</taxon>
        <taxon>Dikarya</taxon>
        <taxon>Basidiomycota</taxon>
        <taxon>Agaricomycotina</taxon>
        <taxon>Agaricomycetes</taxon>
        <taxon>Cantharellales</taxon>
        <taxon>Ceratobasidiaceae</taxon>
        <taxon>Rhizoctonia</taxon>
    </lineage>
</organism>
<dbReference type="SUPFAM" id="SSF52129">
    <property type="entry name" value="Caspase-like"/>
    <property type="match status" value="1"/>
</dbReference>
<feature type="compositionally biased region" description="Polar residues" evidence="3">
    <location>
        <begin position="60"/>
        <end position="70"/>
    </location>
</feature>
<keyword evidence="2" id="KW-0645">Protease</keyword>
<sequence length="486" mass="53689">MPFNPSGAPVAKGCKSQTTRWLDILPTGAPPHTEQGQLSQGSSKAGDKPDDFANQRVALQVSNSRVSGQLQRDIPQPLASQIYTPRPQTPFHRPFNRSQTPIDRSYTPLSRSLVSSDRPRTPSSRPETPQSQRSSGRPPNIVVPSQNRVFGGVIAYNPAEPSQDLDFPSPGPVPRGRRNIPVEASSSHNALPAQLGHSVAPIPSGETTSMSIPRCERGLLIIGSSHQDPTPYTAEFSSLRGVQNDRDRLRSAFQSRQYSVETMVEQEGNKTSILSRVVNFLASAERGDIRVVVFTGHATRIGTDRQFAIIPWGCSSEDETITSAEWQRIVRENAGAGVVVLSVFVTCMSGAAVEQSERLTNFDRIIAKQASATDSLDEPIQIILSSSGDTQSSFEYHTPSHRSSSTSWHDYFLWALAETTKMTDVDSWESFVKTLQTTFNYVRAAGFRNSSFQYPQDLEWLLRHPQTPHIFASSKMPEFNHFLPPL</sequence>
<evidence type="ECO:0000313" key="6">
    <source>
        <dbReference type="Proteomes" id="UP000663850"/>
    </source>
</evidence>
<gene>
    <name evidence="5" type="ORF">RDB_LOCUS107001</name>
</gene>
<dbReference type="Gene3D" id="3.40.50.1460">
    <property type="match status" value="1"/>
</dbReference>
<proteinExistence type="predicted"/>